<evidence type="ECO:0000259" key="2">
    <source>
        <dbReference type="Pfam" id="PF03372"/>
    </source>
</evidence>
<feature type="transmembrane region" description="Helical" evidence="1">
    <location>
        <begin position="61"/>
        <end position="81"/>
    </location>
</feature>
<reference evidence="3 4" key="1">
    <citation type="submission" date="2018-06" db="EMBL/GenBank/DDBJ databases">
        <authorList>
            <consortium name="Pathogen Informatics"/>
            <person name="Doyle S."/>
        </authorList>
    </citation>
    <scope>NUCLEOTIDE SEQUENCE [LARGE SCALE GENOMIC DNA]</scope>
    <source>
        <strain evidence="3 4">NCTC10283</strain>
    </source>
</reference>
<organism evidence="3 4">
    <name type="scientific">Alysiella crassa</name>
    <dbReference type="NCBI Taxonomy" id="153491"/>
    <lineage>
        <taxon>Bacteria</taxon>
        <taxon>Pseudomonadati</taxon>
        <taxon>Pseudomonadota</taxon>
        <taxon>Betaproteobacteria</taxon>
        <taxon>Neisseriales</taxon>
        <taxon>Neisseriaceae</taxon>
        <taxon>Alysiella</taxon>
    </lineage>
</organism>
<feature type="transmembrane region" description="Helical" evidence="1">
    <location>
        <begin position="37"/>
        <end position="54"/>
    </location>
</feature>
<dbReference type="Gene3D" id="3.60.10.10">
    <property type="entry name" value="Endonuclease/exonuclease/phosphatase"/>
    <property type="match status" value="1"/>
</dbReference>
<protein>
    <submittedName>
        <fullName evidence="3">Uncharacterized protein conserved in bacteria</fullName>
    </submittedName>
</protein>
<feature type="domain" description="Endonuclease/exonuclease/phosphatase" evidence="2">
    <location>
        <begin position="94"/>
        <end position="280"/>
    </location>
</feature>
<dbReference type="RefSeq" id="WP_034291346.1">
    <property type="nucleotide sequence ID" value="NZ_CP091519.2"/>
</dbReference>
<dbReference type="OrthoDB" id="9796594at2"/>
<dbReference type="EMBL" id="UFSO01000003">
    <property type="protein sequence ID" value="SSY79808.1"/>
    <property type="molecule type" value="Genomic_DNA"/>
</dbReference>
<dbReference type="GO" id="GO:0003824">
    <property type="term" value="F:catalytic activity"/>
    <property type="evidence" value="ECO:0007669"/>
    <property type="project" value="InterPro"/>
</dbReference>
<proteinExistence type="predicted"/>
<dbReference type="Pfam" id="PF03372">
    <property type="entry name" value="Exo_endo_phos"/>
    <property type="match status" value="1"/>
</dbReference>
<dbReference type="InterPro" id="IPR036691">
    <property type="entry name" value="Endo/exonu/phosph_ase_sf"/>
</dbReference>
<dbReference type="SUPFAM" id="SSF56219">
    <property type="entry name" value="DNase I-like"/>
    <property type="match status" value="1"/>
</dbReference>
<evidence type="ECO:0000313" key="4">
    <source>
        <dbReference type="Proteomes" id="UP000254209"/>
    </source>
</evidence>
<dbReference type="InterPro" id="IPR005135">
    <property type="entry name" value="Endo/exonuclease/phosphatase"/>
</dbReference>
<accession>A0A376BSI1</accession>
<keyword evidence="4" id="KW-1185">Reference proteome</keyword>
<keyword evidence="1" id="KW-0472">Membrane</keyword>
<evidence type="ECO:0000256" key="1">
    <source>
        <dbReference type="SAM" id="Phobius"/>
    </source>
</evidence>
<dbReference type="STRING" id="1120980.GCA_000745955_00492"/>
<dbReference type="Proteomes" id="UP000254209">
    <property type="component" value="Unassembled WGS sequence"/>
</dbReference>
<evidence type="ECO:0000313" key="3">
    <source>
        <dbReference type="EMBL" id="SSY79808.1"/>
    </source>
</evidence>
<keyword evidence="1" id="KW-0812">Transmembrane</keyword>
<dbReference type="AlphaFoldDB" id="A0A376BSI1"/>
<name>A0A376BSI1_9NEIS</name>
<sequence>MKNFIVKRLHSLAILTLIALLVGQILGQINWFAELFSHFVPHYTLVFALAAVWARGKIWRGVWAVSLLICLTYLFVLPTHAHHQENAQSWQTVWYNVNLNNADPLGETERILAYQPQIVALAEMDLDNPHWRKLQAALPHGCEHQSASPFALAVWSRQAWQSCAVHFVDGYPYIRAEQAGRVVYALHPPPPINGELAQSRLRYLREIALQIAREQRVLVVGDLNASPFSPVFREFVSAANLVQHTPNWLPTWGLLGLNIDHVLSRENVRVRAMEWGQSDHRGLWVE</sequence>
<gene>
    <name evidence="3" type="ORF">NCTC10283_01498</name>
</gene>
<keyword evidence="1" id="KW-1133">Transmembrane helix</keyword>